<name>A0A0D4DCH9_RHIML</name>
<dbReference type="EMBL" id="CP011000">
    <property type="protein sequence ID" value="AJT61560.1"/>
    <property type="molecule type" value="Genomic_DNA"/>
</dbReference>
<proteinExistence type="predicted"/>
<geneLocation type="plasmid" evidence="1">
    <name>pHRB800</name>
</geneLocation>
<keyword evidence="1" id="KW-0614">Plasmid</keyword>
<dbReference type="AlphaFoldDB" id="A0A0D4DCH9"/>
<protein>
    <submittedName>
        <fullName evidence="1">Uncharacterized protein</fullName>
    </submittedName>
</protein>
<dbReference type="RefSeq" id="WP_172682334.1">
    <property type="nucleotide sequence ID" value="NZ_CP011000.1"/>
</dbReference>
<organism evidence="1">
    <name type="scientific">Rhizobium meliloti</name>
    <name type="common">Ensifer meliloti</name>
    <name type="synonym">Sinorhizobium meliloti</name>
    <dbReference type="NCBI Taxonomy" id="382"/>
    <lineage>
        <taxon>Bacteria</taxon>
        <taxon>Pseudomonadati</taxon>
        <taxon>Pseudomonadota</taxon>
        <taxon>Alphaproteobacteria</taxon>
        <taxon>Hyphomicrobiales</taxon>
        <taxon>Rhizobiaceae</taxon>
        <taxon>Sinorhizobium/Ensifer group</taxon>
        <taxon>Sinorhizobium</taxon>
    </lineage>
</organism>
<sequence>MARIGFAYANRGHVVPHEALPDGSANVTLVVPTNAHLDLRKQHHSRFDKQVLIAPDGERVVIRRKDGGRRSLNKIQRIYISYSDAWRRRFRAVWKLGRWWVETIPEGEAAGRHYRVFEMQTVWMEQIAPVLDRIMPSLPDRLTWRLVTSEWPALRSEDICPPSSEEIHASIHTSHDRVENIVVTEIGPTFFRGLSHAENISEAALVQALIREMVLLLGAPGPDIAEVMAVVVPSPHARQLHAFAPQEFRDYVRHSIPTNVTGMSPFDNGAIKLGLGWHGVPRPGGTVRGRGECTRALNAITLAAEQLFCADLARFERRALIARVISNREASVADKIRWERTYRAMLGLTYDPQELREEIFERFPKSNGIDLACRIVLEAAICECPVGCGYEPADIDISRLMSRAMMIHYLGGYSDAIHYEGMEPVVRISPAGEVQIDTSFFDAVVEPIGRSFVTRQLDKHIRDYARLQREPELSTADVSALVEEEFLKAWEAELGLPFVDFRLGLEALENLFHQRQEAWGFLPRSAFVTYLSNYIANADAFVSALELLPRPDWKSIPSPFADQDRQPWRFRRRLSVTRRPILRIELAADADVLVAPGMIREAFAFMLHNFYEGQLDVSTLHSKEMKRWRERVVAREAAQFEVRVVERLAAFGWHARQGVKFPQVLGKPLPEDPGDIDVLAWHQDGRVMLLECKDLRFAKTPSEIAKQLSKFRGKADEKGRPDLLLKHLKRVALAHEHKDAFRSHLKLDRVALDGALVFAHTVPMSFAAERIEHSVTLLTYDQLGEFF</sequence>
<accession>A0A0D4DCH9</accession>
<evidence type="ECO:0000313" key="1">
    <source>
        <dbReference type="EMBL" id="AJT61560.1"/>
    </source>
</evidence>
<reference evidence="1" key="1">
    <citation type="journal article" date="2015" name="Proc. Natl. Acad. Sci. U.S.A.">
        <title>Rhizobial peptidase HrrP cleaves host-encoded signaling peptides and mediates symbiotic compatibility.</title>
        <authorList>
            <person name="Price P.A."/>
            <person name="Tanner H.R."/>
            <person name="Dillon B.A."/>
            <person name="Shabab M."/>
            <person name="Walker G.C."/>
            <person name="Griffitts J.S."/>
        </authorList>
    </citation>
    <scope>NUCLEOTIDE SEQUENCE</scope>
    <source>
        <strain evidence="1">USDA1963</strain>
        <plasmid evidence="1">pHRB800</plasmid>
    </source>
</reference>